<feature type="domain" description="HTH gntR-type" evidence="4">
    <location>
        <begin position="11"/>
        <end position="79"/>
    </location>
</feature>
<evidence type="ECO:0000256" key="1">
    <source>
        <dbReference type="ARBA" id="ARBA00023015"/>
    </source>
</evidence>
<evidence type="ECO:0000256" key="3">
    <source>
        <dbReference type="ARBA" id="ARBA00023163"/>
    </source>
</evidence>
<dbReference type="SUPFAM" id="SSF46785">
    <property type="entry name" value="Winged helix' DNA-binding domain"/>
    <property type="match status" value="1"/>
</dbReference>
<proteinExistence type="predicted"/>
<keyword evidence="1" id="KW-0805">Transcription regulation</keyword>
<accession>A0A418MET2</accession>
<dbReference type="Proteomes" id="UP000283523">
    <property type="component" value="Unassembled WGS sequence"/>
</dbReference>
<evidence type="ECO:0000313" key="6">
    <source>
        <dbReference type="Proteomes" id="UP000283523"/>
    </source>
</evidence>
<dbReference type="Pfam" id="PF00392">
    <property type="entry name" value="GntR"/>
    <property type="match status" value="1"/>
</dbReference>
<dbReference type="OrthoDB" id="742238at2"/>
<evidence type="ECO:0000256" key="2">
    <source>
        <dbReference type="ARBA" id="ARBA00023125"/>
    </source>
</evidence>
<dbReference type="InterPro" id="IPR036390">
    <property type="entry name" value="WH_DNA-bd_sf"/>
</dbReference>
<evidence type="ECO:0000313" key="5">
    <source>
        <dbReference type="EMBL" id="RIV25320.1"/>
    </source>
</evidence>
<dbReference type="InterPro" id="IPR046335">
    <property type="entry name" value="LacI/GalR-like_sensor"/>
</dbReference>
<dbReference type="InterPro" id="IPR036388">
    <property type="entry name" value="WH-like_DNA-bd_sf"/>
</dbReference>
<dbReference type="EMBL" id="QXED01000002">
    <property type="protein sequence ID" value="RIV25320.1"/>
    <property type="molecule type" value="Genomic_DNA"/>
</dbReference>
<keyword evidence="2" id="KW-0238">DNA-binding</keyword>
<dbReference type="SMART" id="SM00345">
    <property type="entry name" value="HTH_GNTR"/>
    <property type="match status" value="1"/>
</dbReference>
<gene>
    <name evidence="5" type="ORF">DYU11_08415</name>
</gene>
<dbReference type="InterPro" id="IPR000524">
    <property type="entry name" value="Tscrpt_reg_HTH_GntR"/>
</dbReference>
<dbReference type="Gene3D" id="3.40.50.2300">
    <property type="match status" value="1"/>
</dbReference>
<evidence type="ECO:0000259" key="4">
    <source>
        <dbReference type="PROSITE" id="PS50949"/>
    </source>
</evidence>
<keyword evidence="3" id="KW-0804">Transcription</keyword>
<sequence length="344" mass="39258">MNFSINENSSTPKYRQIVDSILHGIEIGALHRDEQLPSINELSEEYYLARDTVEKAYNVLKKDGVIQSVRGKGYFIRREGPGQLRVLLLMNKLSAYKKIIYYSLLNTFGDKAIIDLRLHHHDAARFAQLLRENLGQYHYYVVMPHFYDQTTGHTASAREVDVLNLLAEIPSNELVLLDKDLPELKGNHIAVFQQFSSDLYAALESGADLLEKYRKLTLIFPKDVQYPRELIQGFRNYGVHYRKEFTILSTTQGHTIEPGTAYIVLEDSDLAELVRQARHHSLQLGCDVGILSFNETPLKEVLADGITVVSTDHEHMGQTAARMMLNRQSGKVKNPFQLIRRSSL</sequence>
<dbReference type="RefSeq" id="WP_119667204.1">
    <property type="nucleotide sequence ID" value="NZ_QXED01000002.1"/>
</dbReference>
<reference evidence="5 6" key="1">
    <citation type="submission" date="2018-08" db="EMBL/GenBank/DDBJ databases">
        <title>Fibrisoma montanum sp. nov., isolated from Danxia mountain soil.</title>
        <authorList>
            <person name="Huang Y."/>
        </authorList>
    </citation>
    <scope>NUCLEOTIDE SEQUENCE [LARGE SCALE GENOMIC DNA]</scope>
    <source>
        <strain evidence="5 6">HYT19</strain>
    </source>
</reference>
<name>A0A418MET2_9BACT</name>
<dbReference type="SUPFAM" id="SSF53822">
    <property type="entry name" value="Periplasmic binding protein-like I"/>
    <property type="match status" value="1"/>
</dbReference>
<dbReference type="PROSITE" id="PS50949">
    <property type="entry name" value="HTH_GNTR"/>
    <property type="match status" value="1"/>
</dbReference>
<dbReference type="GO" id="GO:0003677">
    <property type="term" value="F:DNA binding"/>
    <property type="evidence" value="ECO:0007669"/>
    <property type="project" value="UniProtKB-KW"/>
</dbReference>
<dbReference type="InterPro" id="IPR028082">
    <property type="entry name" value="Peripla_BP_I"/>
</dbReference>
<keyword evidence="6" id="KW-1185">Reference proteome</keyword>
<protein>
    <submittedName>
        <fullName evidence="5">GntR family transcriptional regulator</fullName>
    </submittedName>
</protein>
<comment type="caution">
    <text evidence="5">The sequence shown here is derived from an EMBL/GenBank/DDBJ whole genome shotgun (WGS) entry which is preliminary data.</text>
</comment>
<dbReference type="CDD" id="cd07377">
    <property type="entry name" value="WHTH_GntR"/>
    <property type="match status" value="1"/>
</dbReference>
<dbReference type="AlphaFoldDB" id="A0A418MET2"/>
<dbReference type="PANTHER" id="PTHR38445:SF9">
    <property type="entry name" value="HTH-TYPE TRANSCRIPTIONAL REPRESSOR YTRA"/>
    <property type="match status" value="1"/>
</dbReference>
<dbReference type="PANTHER" id="PTHR38445">
    <property type="entry name" value="HTH-TYPE TRANSCRIPTIONAL REPRESSOR YTRA"/>
    <property type="match status" value="1"/>
</dbReference>
<dbReference type="PRINTS" id="PR00035">
    <property type="entry name" value="HTHGNTR"/>
</dbReference>
<dbReference type="Pfam" id="PF13377">
    <property type="entry name" value="Peripla_BP_3"/>
    <property type="match status" value="1"/>
</dbReference>
<dbReference type="GO" id="GO:0003700">
    <property type="term" value="F:DNA-binding transcription factor activity"/>
    <property type="evidence" value="ECO:0007669"/>
    <property type="project" value="InterPro"/>
</dbReference>
<dbReference type="Gene3D" id="1.10.10.10">
    <property type="entry name" value="Winged helix-like DNA-binding domain superfamily/Winged helix DNA-binding domain"/>
    <property type="match status" value="1"/>
</dbReference>
<organism evidence="5 6">
    <name type="scientific">Fibrisoma montanum</name>
    <dbReference type="NCBI Taxonomy" id="2305895"/>
    <lineage>
        <taxon>Bacteria</taxon>
        <taxon>Pseudomonadati</taxon>
        <taxon>Bacteroidota</taxon>
        <taxon>Cytophagia</taxon>
        <taxon>Cytophagales</taxon>
        <taxon>Spirosomataceae</taxon>
        <taxon>Fibrisoma</taxon>
    </lineage>
</organism>